<evidence type="ECO:0000313" key="3">
    <source>
        <dbReference type="EMBL" id="CAG9797777.1"/>
    </source>
</evidence>
<keyword evidence="4" id="KW-1185">Reference proteome</keyword>
<name>A0A9N9WNA2_9DIPT</name>
<dbReference type="Proteomes" id="UP001153620">
    <property type="component" value="Chromosome 1"/>
</dbReference>
<feature type="domain" description="WW" evidence="2">
    <location>
        <begin position="86"/>
        <end position="120"/>
    </location>
</feature>
<sequence length="713" mass="82151">MNHIGAKTEAAQTAWDQLAQTQNYEHPIRQQQQTQTLTAPSSAQKLPIVAVNNQTQPPISQIQQQPSLPPTPQQQQPEYGDELHPELVRQGWKKFWSKRENRPYYWNKITNESLWETPVLNRQFDPLTDPLGICSTTSTSGPNSPHSPLPGPSRPPYKPPLKRNLSHPHQASVPMKKFVLAGPWDLEVQSSVYIYNRPPSHLLHPHPEIEYMRGVAAQKLFQTFENLCQQRESIKAPRGSFNRWLMERKVIDKGLDPILPSSCLPEVSPSMYREIIQDIPIRIVKPKYTSDARKQLSRYAEAAVHIIENRLAPAESKKIVKWNAEETFEWLRRTVGASYEDFQDRLEHLRRQCEPHLVETVKSSVEALCSKIYHLSVEHVKKIRERHVQLLKDNGLHDPTPPLPPSLRKEEICSPIQFALPPIRLPVVDYQFERDHINVKYTHPSSQQPDTHTINMTHLQKLEQLYRYNCDDNFSLFIPRLYCMLKRYSTFLGNYTPVQQESEMTQAAIPASVFNCLNVHFGVTFECFASPLNCYFRQYCSAFGDTDSYFGSRGPFLDFYPTKGSFQANPPFCEELIDATLQHIDRLLSDSNYPLSFIVFLPEFKDKPLKCMSRIEDSAYKRKLLVVPAMEHEYRHGYQHVLQKTEVNVKSTNSTLVCWLQNEQGYQLYKPTDTAIDAFLESYRPGKDKNIEATVAESTVTTTSSIAETNNKS</sequence>
<dbReference type="FunFam" id="2.20.70.10:FF:000036">
    <property type="entry name" value="Phosphorylated CTD-interacting factor 1"/>
    <property type="match status" value="1"/>
</dbReference>
<dbReference type="PANTHER" id="PTHR21727:SF0">
    <property type="entry name" value="MRNA (2'-O-METHYLADENOSINE-N(6)-)-METHYLTRANSFERASE"/>
    <property type="match status" value="1"/>
</dbReference>
<dbReference type="PROSITE" id="PS50020">
    <property type="entry name" value="WW_DOMAIN_2"/>
    <property type="match status" value="1"/>
</dbReference>
<dbReference type="AlphaFoldDB" id="A0A9N9WNA2"/>
<dbReference type="EMBL" id="OU895877">
    <property type="protein sequence ID" value="CAG9797777.1"/>
    <property type="molecule type" value="Genomic_DNA"/>
</dbReference>
<dbReference type="SUPFAM" id="SSF51045">
    <property type="entry name" value="WW domain"/>
    <property type="match status" value="1"/>
</dbReference>
<dbReference type="GO" id="GO:0099122">
    <property type="term" value="F:RNA polymerase II C-terminal domain binding"/>
    <property type="evidence" value="ECO:0007669"/>
    <property type="project" value="InterPro"/>
</dbReference>
<feature type="compositionally biased region" description="Polar residues" evidence="1">
    <location>
        <begin position="134"/>
        <end position="143"/>
    </location>
</feature>
<dbReference type="GO" id="GO:0016422">
    <property type="term" value="F:mRNA (2'-O-methyladenosine-N6-)-methyltransferase activity"/>
    <property type="evidence" value="ECO:0007669"/>
    <property type="project" value="InterPro"/>
</dbReference>
<dbReference type="InterPro" id="IPR039881">
    <property type="entry name" value="PCIF1-like"/>
</dbReference>
<evidence type="ECO:0000259" key="2">
    <source>
        <dbReference type="PROSITE" id="PS50020"/>
    </source>
</evidence>
<dbReference type="Pfam" id="PF12237">
    <property type="entry name" value="PCIF1_WW"/>
    <property type="match status" value="1"/>
</dbReference>
<protein>
    <recommendedName>
        <fullName evidence="2">WW domain-containing protein</fullName>
    </recommendedName>
</protein>
<dbReference type="Gene3D" id="2.20.70.10">
    <property type="match status" value="1"/>
</dbReference>
<reference evidence="3" key="1">
    <citation type="submission" date="2022-01" db="EMBL/GenBank/DDBJ databases">
        <authorList>
            <person name="King R."/>
        </authorList>
    </citation>
    <scope>NUCLEOTIDE SEQUENCE</scope>
</reference>
<evidence type="ECO:0000256" key="1">
    <source>
        <dbReference type="SAM" id="MobiDB-lite"/>
    </source>
</evidence>
<feature type="region of interest" description="Disordered" evidence="1">
    <location>
        <begin position="58"/>
        <end position="80"/>
    </location>
</feature>
<accession>A0A9N9WNA2</accession>
<reference evidence="3" key="2">
    <citation type="submission" date="2022-10" db="EMBL/GenBank/DDBJ databases">
        <authorList>
            <consortium name="ENA_rothamsted_submissions"/>
            <consortium name="culmorum"/>
            <person name="King R."/>
        </authorList>
    </citation>
    <scope>NUCLEOTIDE SEQUENCE</scope>
</reference>
<feature type="region of interest" description="Disordered" evidence="1">
    <location>
        <begin position="133"/>
        <end position="168"/>
    </location>
</feature>
<gene>
    <name evidence="3" type="ORF">CHIRRI_LOCUS765</name>
</gene>
<organism evidence="3 4">
    <name type="scientific">Chironomus riparius</name>
    <dbReference type="NCBI Taxonomy" id="315576"/>
    <lineage>
        <taxon>Eukaryota</taxon>
        <taxon>Metazoa</taxon>
        <taxon>Ecdysozoa</taxon>
        <taxon>Arthropoda</taxon>
        <taxon>Hexapoda</taxon>
        <taxon>Insecta</taxon>
        <taxon>Pterygota</taxon>
        <taxon>Neoptera</taxon>
        <taxon>Endopterygota</taxon>
        <taxon>Diptera</taxon>
        <taxon>Nematocera</taxon>
        <taxon>Chironomoidea</taxon>
        <taxon>Chironomidae</taxon>
        <taxon>Chironominae</taxon>
        <taxon>Chironomus</taxon>
    </lineage>
</organism>
<proteinExistence type="predicted"/>
<dbReference type="InterPro" id="IPR022035">
    <property type="entry name" value="PCIF1_WW"/>
</dbReference>
<dbReference type="SMART" id="SM00456">
    <property type="entry name" value="WW"/>
    <property type="match status" value="1"/>
</dbReference>
<dbReference type="InterPro" id="IPR036020">
    <property type="entry name" value="WW_dom_sf"/>
</dbReference>
<dbReference type="GO" id="GO:0005634">
    <property type="term" value="C:nucleus"/>
    <property type="evidence" value="ECO:0007669"/>
    <property type="project" value="TreeGrafter"/>
</dbReference>
<dbReference type="CDD" id="cd00201">
    <property type="entry name" value="WW"/>
    <property type="match status" value="1"/>
</dbReference>
<evidence type="ECO:0000313" key="4">
    <source>
        <dbReference type="Proteomes" id="UP001153620"/>
    </source>
</evidence>
<dbReference type="Pfam" id="PF00397">
    <property type="entry name" value="WW"/>
    <property type="match status" value="1"/>
</dbReference>
<dbReference type="PANTHER" id="PTHR21727">
    <property type="entry name" value="PHOSPHORYLATED CTD INTERACTING FACTOR 1"/>
    <property type="match status" value="1"/>
</dbReference>
<feature type="compositionally biased region" description="Pro residues" evidence="1">
    <location>
        <begin position="145"/>
        <end position="159"/>
    </location>
</feature>
<dbReference type="OrthoDB" id="193787at2759"/>
<dbReference type="InterPro" id="IPR001202">
    <property type="entry name" value="WW_dom"/>
</dbReference>